<dbReference type="InterPro" id="IPR038729">
    <property type="entry name" value="Rad50/SbcC_AAA"/>
</dbReference>
<dbReference type="GO" id="GO:0070192">
    <property type="term" value="P:chromosome organization involved in meiotic cell cycle"/>
    <property type="evidence" value="ECO:0007669"/>
    <property type="project" value="TreeGrafter"/>
</dbReference>
<dbReference type="NCBIfam" id="TIGR00606">
    <property type="entry name" value="rad50"/>
    <property type="match status" value="1"/>
</dbReference>
<dbReference type="GO" id="GO:0000722">
    <property type="term" value="P:telomere maintenance via recombination"/>
    <property type="evidence" value="ECO:0007669"/>
    <property type="project" value="TreeGrafter"/>
</dbReference>
<dbReference type="Gene3D" id="3.30.250.20">
    <property type="entry name" value="L1 transposable element, C-terminal domain"/>
    <property type="match status" value="1"/>
</dbReference>
<evidence type="ECO:0000256" key="6">
    <source>
        <dbReference type="ARBA" id="ARBA00022723"/>
    </source>
</evidence>
<accession>A0A9Q1EZH6</accession>
<keyword evidence="15" id="KW-0234">DNA repair</keyword>
<evidence type="ECO:0000256" key="14">
    <source>
        <dbReference type="ARBA" id="ARBA00023054"/>
    </source>
</evidence>
<keyword evidence="16" id="KW-0539">Nucleus</keyword>
<gene>
    <name evidence="22" type="ORF">SKAU_G00267040</name>
</gene>
<dbReference type="GO" id="GO:0003691">
    <property type="term" value="F:double-stranded telomeric DNA binding"/>
    <property type="evidence" value="ECO:0007669"/>
    <property type="project" value="TreeGrafter"/>
</dbReference>
<dbReference type="FunFam" id="3.40.50.300:FF:001037">
    <property type="entry name" value="DNA repair protein RAD50"/>
    <property type="match status" value="1"/>
</dbReference>
<dbReference type="PANTHER" id="PTHR18867:SF12">
    <property type="entry name" value="DNA REPAIR PROTEIN RAD50"/>
    <property type="match status" value="1"/>
</dbReference>
<evidence type="ECO:0000256" key="2">
    <source>
        <dbReference type="ARBA" id="ARBA00004123"/>
    </source>
</evidence>
<evidence type="ECO:0000256" key="7">
    <source>
        <dbReference type="ARBA" id="ARBA00022741"/>
    </source>
</evidence>
<feature type="coiled-coil region" evidence="19">
    <location>
        <begin position="265"/>
        <end position="349"/>
    </location>
</feature>
<feature type="compositionally biased region" description="Basic and acidic residues" evidence="20">
    <location>
        <begin position="397"/>
        <end position="409"/>
    </location>
</feature>
<dbReference type="SUPFAM" id="SSF52540">
    <property type="entry name" value="P-loop containing nucleoside triphosphate hydrolases"/>
    <property type="match status" value="1"/>
</dbReference>
<keyword evidence="11" id="KW-0067">ATP-binding</keyword>
<dbReference type="GO" id="GO:0007004">
    <property type="term" value="P:telomere maintenance via telomerase"/>
    <property type="evidence" value="ECO:0007669"/>
    <property type="project" value="TreeGrafter"/>
</dbReference>
<comment type="cofactor">
    <cofactor evidence="1">
        <name>Zn(2+)</name>
        <dbReference type="ChEBI" id="CHEBI:29105"/>
    </cofactor>
</comment>
<comment type="subcellular location">
    <subcellularLocation>
        <location evidence="3">Chromosome</location>
        <location evidence="3">Telomere</location>
    </subcellularLocation>
    <subcellularLocation>
        <location evidence="2">Nucleus</location>
    </subcellularLocation>
</comment>
<name>A0A9Q1EZH6_SYNKA</name>
<keyword evidence="13" id="KW-0779">Telomere</keyword>
<dbReference type="InterPro" id="IPR042566">
    <property type="entry name" value="L1_C"/>
</dbReference>
<dbReference type="GO" id="GO:0006302">
    <property type="term" value="P:double-strand break repair"/>
    <property type="evidence" value="ECO:0007669"/>
    <property type="project" value="InterPro"/>
</dbReference>
<dbReference type="Proteomes" id="UP001152622">
    <property type="component" value="Chromosome 10"/>
</dbReference>
<evidence type="ECO:0000256" key="13">
    <source>
        <dbReference type="ARBA" id="ARBA00022895"/>
    </source>
</evidence>
<evidence type="ECO:0000256" key="3">
    <source>
        <dbReference type="ARBA" id="ARBA00004574"/>
    </source>
</evidence>
<keyword evidence="7" id="KW-0547">Nucleotide-binding</keyword>
<keyword evidence="9" id="KW-0378">Hydrolase</keyword>
<sequence>MSKIEKMSILGVRSFGVEDKDKQVITFFSPLTVLVGPNGAGKTTIIECLKYITSGDFPPGSKGNTFVHDPKDAHETDVRAQIRLQFRDVTGEQVTVQRSMQSTQKGKKTEFKTLEGVITRMKHGERVSLSSKCAEIDREMIAALGVSKAVLNHVIFCHQEESNWPLSEGKALKQKFDDIFSATRYIKVLDTLRQLRLKQANTVKSCQMELRYLKQNKEKAQEIRDLLTSKESQLAVSKESVQHVEGQIEPLENRLMDIDNNLSKVMKLDNDIKALDSRKKQMEEDNRELEEKMEQVFQGSDEQLQEMYQNHQRTVREKERRLEACQRDTERANRECQRLNRLKSELLVEQGRLQLQSDCQAQNVRNRDSLVKSLASYLEMEGYERAPFNERQLRSFHQQVKERQDRETEAANQAMRDLQEKEATKQQSIDDIRDKKTGLERTVALKRDLQNKRQQELRNARGDLQQLEGSSARLQELEQELSKAERELENAVQSSDVDGLKAEVQELQAEKAQLDRAQRKLDQEMETLNAHTKTRTEMDMLKKDKTDKEEQVRKIRSRHNEDLTSLLGYFPNKKQLEDWIHSKNREINLTRDKLYKLSWRASPGPSRGGAETDSEEETANLALILKELRDVEEVLGLAWQKKGFVWNNNKINLDHDYPPEIMAMRKEYTEARRALKEKNLRFRTLYPARLKVFFEEGVSTYNTVEEATAGPGEAGTPG</sequence>
<evidence type="ECO:0000256" key="5">
    <source>
        <dbReference type="ARBA" id="ARBA00022454"/>
    </source>
</evidence>
<dbReference type="GO" id="GO:0005524">
    <property type="term" value="F:ATP binding"/>
    <property type="evidence" value="ECO:0007669"/>
    <property type="project" value="UniProtKB-KW"/>
</dbReference>
<dbReference type="GO" id="GO:0051880">
    <property type="term" value="F:G-quadruplex DNA binding"/>
    <property type="evidence" value="ECO:0007669"/>
    <property type="project" value="TreeGrafter"/>
</dbReference>
<feature type="compositionally biased region" description="Basic and acidic residues" evidence="20">
    <location>
        <begin position="417"/>
        <end position="435"/>
    </location>
</feature>
<dbReference type="Pfam" id="PF13476">
    <property type="entry name" value="AAA_23"/>
    <property type="match status" value="1"/>
</dbReference>
<evidence type="ECO:0000256" key="20">
    <source>
        <dbReference type="SAM" id="MobiDB-lite"/>
    </source>
</evidence>
<keyword evidence="10" id="KW-0862">Zinc</keyword>
<evidence type="ECO:0000259" key="21">
    <source>
        <dbReference type="Pfam" id="PF13476"/>
    </source>
</evidence>
<dbReference type="InterPro" id="IPR004584">
    <property type="entry name" value="Rad50_eukaryotes"/>
</dbReference>
<keyword evidence="14 19" id="KW-0175">Coiled coil</keyword>
<evidence type="ECO:0000256" key="4">
    <source>
        <dbReference type="ARBA" id="ARBA00009439"/>
    </source>
</evidence>
<dbReference type="GO" id="GO:0000781">
    <property type="term" value="C:chromosome, telomeric region"/>
    <property type="evidence" value="ECO:0007669"/>
    <property type="project" value="UniProtKB-SubCell"/>
</dbReference>
<feature type="region of interest" description="Disordered" evidence="20">
    <location>
        <begin position="397"/>
        <end position="435"/>
    </location>
</feature>
<comment type="caution">
    <text evidence="22">The sequence shown here is derived from an EMBL/GenBank/DDBJ whole genome shotgun (WGS) entry which is preliminary data.</text>
</comment>
<comment type="catalytic activity">
    <reaction evidence="18">
        <text>ATP + H2O = ADP + phosphate + H(+)</text>
        <dbReference type="Rhea" id="RHEA:13065"/>
        <dbReference type="ChEBI" id="CHEBI:15377"/>
        <dbReference type="ChEBI" id="CHEBI:15378"/>
        <dbReference type="ChEBI" id="CHEBI:30616"/>
        <dbReference type="ChEBI" id="CHEBI:43474"/>
        <dbReference type="ChEBI" id="CHEBI:456216"/>
    </reaction>
</comment>
<dbReference type="EMBL" id="JAINUF010000010">
    <property type="protein sequence ID" value="KAJ8348115.1"/>
    <property type="molecule type" value="Genomic_DNA"/>
</dbReference>
<evidence type="ECO:0000313" key="22">
    <source>
        <dbReference type="EMBL" id="KAJ8348115.1"/>
    </source>
</evidence>
<dbReference type="PANTHER" id="PTHR18867">
    <property type="entry name" value="RAD50"/>
    <property type="match status" value="1"/>
</dbReference>
<evidence type="ECO:0000256" key="10">
    <source>
        <dbReference type="ARBA" id="ARBA00022833"/>
    </source>
</evidence>
<evidence type="ECO:0000256" key="11">
    <source>
        <dbReference type="ARBA" id="ARBA00022840"/>
    </source>
</evidence>
<keyword evidence="8" id="KW-0227">DNA damage</keyword>
<dbReference type="AlphaFoldDB" id="A0A9Q1EZH6"/>
<keyword evidence="5" id="KW-0158">Chromosome</keyword>
<evidence type="ECO:0000256" key="15">
    <source>
        <dbReference type="ARBA" id="ARBA00023204"/>
    </source>
</evidence>
<dbReference type="GO" id="GO:0046872">
    <property type="term" value="F:metal ion binding"/>
    <property type="evidence" value="ECO:0007669"/>
    <property type="project" value="UniProtKB-KW"/>
</dbReference>
<reference evidence="22" key="1">
    <citation type="journal article" date="2023" name="Science">
        <title>Genome structures resolve the early diversification of teleost fishes.</title>
        <authorList>
            <person name="Parey E."/>
            <person name="Louis A."/>
            <person name="Montfort J."/>
            <person name="Bouchez O."/>
            <person name="Roques C."/>
            <person name="Iampietro C."/>
            <person name="Lluch J."/>
            <person name="Castinel A."/>
            <person name="Donnadieu C."/>
            <person name="Desvignes T."/>
            <person name="Floi Bucao C."/>
            <person name="Jouanno E."/>
            <person name="Wen M."/>
            <person name="Mejri S."/>
            <person name="Dirks R."/>
            <person name="Jansen H."/>
            <person name="Henkel C."/>
            <person name="Chen W.J."/>
            <person name="Zahm M."/>
            <person name="Cabau C."/>
            <person name="Klopp C."/>
            <person name="Thompson A.W."/>
            <person name="Robinson-Rechavi M."/>
            <person name="Braasch I."/>
            <person name="Lecointre G."/>
            <person name="Bobe J."/>
            <person name="Postlethwait J.H."/>
            <person name="Berthelot C."/>
            <person name="Roest Crollius H."/>
            <person name="Guiguen Y."/>
        </authorList>
    </citation>
    <scope>NUCLEOTIDE SEQUENCE</scope>
    <source>
        <strain evidence="22">WJC10195</strain>
    </source>
</reference>
<dbReference type="GO" id="GO:0016887">
    <property type="term" value="F:ATP hydrolysis activity"/>
    <property type="evidence" value="ECO:0007669"/>
    <property type="project" value="InterPro"/>
</dbReference>
<comment type="similarity">
    <text evidence="4">Belongs to the SMC family. RAD50 subfamily.</text>
</comment>
<evidence type="ECO:0000256" key="16">
    <source>
        <dbReference type="ARBA" id="ARBA00023242"/>
    </source>
</evidence>
<keyword evidence="12" id="KW-0460">Magnesium</keyword>
<keyword evidence="6" id="KW-0479">Metal-binding</keyword>
<evidence type="ECO:0000256" key="17">
    <source>
        <dbReference type="ARBA" id="ARBA00023254"/>
    </source>
</evidence>
<evidence type="ECO:0000256" key="1">
    <source>
        <dbReference type="ARBA" id="ARBA00001947"/>
    </source>
</evidence>
<dbReference type="InterPro" id="IPR027417">
    <property type="entry name" value="P-loop_NTPase"/>
</dbReference>
<evidence type="ECO:0000313" key="23">
    <source>
        <dbReference type="Proteomes" id="UP001152622"/>
    </source>
</evidence>
<evidence type="ECO:0000256" key="19">
    <source>
        <dbReference type="SAM" id="Coils"/>
    </source>
</evidence>
<evidence type="ECO:0000256" key="8">
    <source>
        <dbReference type="ARBA" id="ARBA00022763"/>
    </source>
</evidence>
<keyword evidence="17" id="KW-0469">Meiosis</keyword>
<feature type="domain" description="Rad50/SbcC-type AAA" evidence="21">
    <location>
        <begin position="6"/>
        <end position="234"/>
    </location>
</feature>
<evidence type="ECO:0000256" key="9">
    <source>
        <dbReference type="ARBA" id="ARBA00022801"/>
    </source>
</evidence>
<keyword evidence="23" id="KW-1185">Reference proteome</keyword>
<dbReference type="Gene3D" id="3.40.50.300">
    <property type="entry name" value="P-loop containing nucleotide triphosphate hydrolases"/>
    <property type="match status" value="1"/>
</dbReference>
<proteinExistence type="inferred from homology"/>
<dbReference type="GO" id="GO:0043047">
    <property type="term" value="F:single-stranded telomeric DNA binding"/>
    <property type="evidence" value="ECO:0007669"/>
    <property type="project" value="TreeGrafter"/>
</dbReference>
<dbReference type="OrthoDB" id="18797at2759"/>
<organism evidence="22 23">
    <name type="scientific">Synaphobranchus kaupii</name>
    <name type="common">Kaup's arrowtooth eel</name>
    <dbReference type="NCBI Taxonomy" id="118154"/>
    <lineage>
        <taxon>Eukaryota</taxon>
        <taxon>Metazoa</taxon>
        <taxon>Chordata</taxon>
        <taxon>Craniata</taxon>
        <taxon>Vertebrata</taxon>
        <taxon>Euteleostomi</taxon>
        <taxon>Actinopterygii</taxon>
        <taxon>Neopterygii</taxon>
        <taxon>Teleostei</taxon>
        <taxon>Anguilliformes</taxon>
        <taxon>Synaphobranchidae</taxon>
        <taxon>Synaphobranchus</taxon>
    </lineage>
</organism>
<dbReference type="GO" id="GO:0030870">
    <property type="term" value="C:Mre11 complex"/>
    <property type="evidence" value="ECO:0007669"/>
    <property type="project" value="InterPro"/>
</dbReference>
<dbReference type="GO" id="GO:0000794">
    <property type="term" value="C:condensed nuclear chromosome"/>
    <property type="evidence" value="ECO:0007669"/>
    <property type="project" value="TreeGrafter"/>
</dbReference>
<evidence type="ECO:0000256" key="18">
    <source>
        <dbReference type="ARBA" id="ARBA00049360"/>
    </source>
</evidence>
<protein>
    <recommendedName>
        <fullName evidence="21">Rad50/SbcC-type AAA domain-containing protein</fullName>
    </recommendedName>
</protein>
<evidence type="ECO:0000256" key="12">
    <source>
        <dbReference type="ARBA" id="ARBA00022842"/>
    </source>
</evidence>